<evidence type="ECO:0000313" key="5">
    <source>
        <dbReference type="Proteomes" id="UP000566813"/>
    </source>
</evidence>
<dbReference type="Proteomes" id="UP000566813">
    <property type="component" value="Unassembled WGS sequence"/>
</dbReference>
<dbReference type="EMBL" id="JACLAW010000004">
    <property type="protein sequence ID" value="MBC2665287.1"/>
    <property type="molecule type" value="Genomic_DNA"/>
</dbReference>
<dbReference type="Pfam" id="PF00753">
    <property type="entry name" value="Lactamase_B"/>
    <property type="match status" value="1"/>
</dbReference>
<dbReference type="SUPFAM" id="SSF56281">
    <property type="entry name" value="Metallo-hydrolase/oxidoreductase"/>
    <property type="match status" value="1"/>
</dbReference>
<proteinExistence type="inferred from homology"/>
<comment type="caution">
    <text evidence="4">The sequence shown here is derived from an EMBL/GenBank/DDBJ whole genome shotgun (WGS) entry which is preliminary data.</text>
</comment>
<dbReference type="InterPro" id="IPR001279">
    <property type="entry name" value="Metallo-B-lactamas"/>
</dbReference>
<sequence>MTITRPGRFAPAAATALAASLLLALPASAQDRPRPAPRPLQFKMVSPGVYWSKEGGNTGVVIGKDGVIVYDVTINAQRAQELQARIAEVTDKPIKAVIISHIDEDHIGGVSAFPKGVRIIAQAETDKLIKADIAAGRGVVPAAYAPTDVVGRRLRLTIAGEPVELLNWGPAHTSGDLVAWFPARKVAMAADIFCMDQPRPYIKPELGGSTLGWVKSAEAVLALKPKWVVVGHGEPQTPGNLRQYMIDSVRTRSEVAALAKKGMALPEIEAKVGEPQPSSVPLPPNVHQAQFSRAIYLEVTGTKAEAHH</sequence>
<dbReference type="PANTHER" id="PTHR42951">
    <property type="entry name" value="METALLO-BETA-LACTAMASE DOMAIN-CONTAINING"/>
    <property type="match status" value="1"/>
</dbReference>
<reference evidence="4 5" key="1">
    <citation type="submission" date="2020-08" db="EMBL/GenBank/DDBJ databases">
        <title>The genome sequence of type strain Novosphingobium flavum NBRC 111647.</title>
        <authorList>
            <person name="Liu Y."/>
        </authorList>
    </citation>
    <scope>NUCLEOTIDE SEQUENCE [LARGE SCALE GENOMIC DNA]</scope>
    <source>
        <strain evidence="4 5">NBRC 111647</strain>
    </source>
</reference>
<keyword evidence="4" id="KW-0378">Hydrolase</keyword>
<dbReference type="CDD" id="cd16282">
    <property type="entry name" value="metallo-hydrolase-like_MBL-fold"/>
    <property type="match status" value="1"/>
</dbReference>
<dbReference type="PANTHER" id="PTHR42951:SF4">
    <property type="entry name" value="ACYL-COENZYME A THIOESTERASE MBLAC2"/>
    <property type="match status" value="1"/>
</dbReference>
<keyword evidence="5" id="KW-1185">Reference proteome</keyword>
<feature type="signal peptide" evidence="2">
    <location>
        <begin position="1"/>
        <end position="29"/>
    </location>
</feature>
<dbReference type="SMART" id="SM00849">
    <property type="entry name" value="Lactamase_B"/>
    <property type="match status" value="1"/>
</dbReference>
<feature type="domain" description="Metallo-beta-lactamase" evidence="3">
    <location>
        <begin position="55"/>
        <end position="232"/>
    </location>
</feature>
<accession>A0A7X1FS03</accession>
<feature type="chain" id="PRO_5031434340" evidence="2">
    <location>
        <begin position="30"/>
        <end position="308"/>
    </location>
</feature>
<name>A0A7X1FS03_9SPHN</name>
<dbReference type="RefSeq" id="WP_185663540.1">
    <property type="nucleotide sequence ID" value="NZ_JACLAW010000004.1"/>
</dbReference>
<keyword evidence="2" id="KW-0732">Signal</keyword>
<dbReference type="GO" id="GO:0016787">
    <property type="term" value="F:hydrolase activity"/>
    <property type="evidence" value="ECO:0007669"/>
    <property type="project" value="UniProtKB-KW"/>
</dbReference>
<dbReference type="InterPro" id="IPR050855">
    <property type="entry name" value="NDM-1-like"/>
</dbReference>
<protein>
    <submittedName>
        <fullName evidence="4">MBL fold metallo-hydrolase</fullName>
    </submittedName>
</protein>
<evidence type="ECO:0000256" key="2">
    <source>
        <dbReference type="SAM" id="SignalP"/>
    </source>
</evidence>
<dbReference type="GO" id="GO:0017001">
    <property type="term" value="P:antibiotic catabolic process"/>
    <property type="evidence" value="ECO:0007669"/>
    <property type="project" value="UniProtKB-ARBA"/>
</dbReference>
<gene>
    <name evidence="4" type="ORF">H7F51_07130</name>
</gene>
<dbReference type="Gene3D" id="3.60.15.10">
    <property type="entry name" value="Ribonuclease Z/Hydroxyacylglutathione hydrolase-like"/>
    <property type="match status" value="1"/>
</dbReference>
<dbReference type="InterPro" id="IPR036866">
    <property type="entry name" value="RibonucZ/Hydroxyglut_hydro"/>
</dbReference>
<dbReference type="AlphaFoldDB" id="A0A7X1FS03"/>
<evidence type="ECO:0000313" key="4">
    <source>
        <dbReference type="EMBL" id="MBC2665287.1"/>
    </source>
</evidence>
<comment type="similarity">
    <text evidence="1">Belongs to the metallo-beta-lactamase superfamily. Class-B beta-lactamase family.</text>
</comment>
<evidence type="ECO:0000256" key="1">
    <source>
        <dbReference type="ARBA" id="ARBA00005250"/>
    </source>
</evidence>
<organism evidence="4 5">
    <name type="scientific">Novosphingobium flavum</name>
    <dbReference type="NCBI Taxonomy" id="1778672"/>
    <lineage>
        <taxon>Bacteria</taxon>
        <taxon>Pseudomonadati</taxon>
        <taxon>Pseudomonadota</taxon>
        <taxon>Alphaproteobacteria</taxon>
        <taxon>Sphingomonadales</taxon>
        <taxon>Sphingomonadaceae</taxon>
        <taxon>Novosphingobium</taxon>
    </lineage>
</organism>
<evidence type="ECO:0000259" key="3">
    <source>
        <dbReference type="SMART" id="SM00849"/>
    </source>
</evidence>